<feature type="domain" description="Response regulatory" evidence="4">
    <location>
        <begin position="9"/>
        <end position="120"/>
    </location>
</feature>
<accession>A0ABY4AV04</accession>
<dbReference type="InterPro" id="IPR011006">
    <property type="entry name" value="CheY-like_superfamily"/>
</dbReference>
<dbReference type="Pfam" id="PF00072">
    <property type="entry name" value="Response_reg"/>
    <property type="match status" value="1"/>
</dbReference>
<reference evidence="5 6" key="1">
    <citation type="submission" date="2022-03" db="EMBL/GenBank/DDBJ databases">
        <title>Agromyces sp. isolated from the gut of P. brevitarsis seulensis larvae.</title>
        <authorList>
            <person name="Won M."/>
            <person name="Kwon S.-W."/>
        </authorList>
    </citation>
    <scope>NUCLEOTIDE SEQUENCE [LARGE SCALE GENOMIC DNA]</scope>
    <source>
        <strain evidence="5 6">KACC 16215</strain>
    </source>
</reference>
<dbReference type="Proteomes" id="UP000831304">
    <property type="component" value="Chromosome"/>
</dbReference>
<evidence type="ECO:0000256" key="2">
    <source>
        <dbReference type="PROSITE-ProRule" id="PRU00169"/>
    </source>
</evidence>
<evidence type="ECO:0000256" key="3">
    <source>
        <dbReference type="SAM" id="MobiDB-lite"/>
    </source>
</evidence>
<dbReference type="SMART" id="SM00421">
    <property type="entry name" value="HTH_LUXR"/>
    <property type="match status" value="1"/>
</dbReference>
<feature type="region of interest" description="Disordered" evidence="3">
    <location>
        <begin position="124"/>
        <end position="150"/>
    </location>
</feature>
<dbReference type="InterPro" id="IPR000792">
    <property type="entry name" value="Tscrpt_reg_LuxR_C"/>
</dbReference>
<proteinExistence type="predicted"/>
<organism evidence="5 6">
    <name type="scientific">Agromyces soli</name>
    <dbReference type="NCBI Taxonomy" id="659012"/>
    <lineage>
        <taxon>Bacteria</taxon>
        <taxon>Bacillati</taxon>
        <taxon>Actinomycetota</taxon>
        <taxon>Actinomycetes</taxon>
        <taxon>Micrococcales</taxon>
        <taxon>Microbacteriaceae</taxon>
        <taxon>Agromyces</taxon>
    </lineage>
</organism>
<dbReference type="Pfam" id="PF00196">
    <property type="entry name" value="GerE"/>
    <property type="match status" value="1"/>
</dbReference>
<feature type="modified residue" description="4-aspartylphosphate" evidence="2">
    <location>
        <position position="58"/>
    </location>
</feature>
<name>A0ABY4AV04_9MICO</name>
<dbReference type="RefSeq" id="WP_243569871.1">
    <property type="nucleotide sequence ID" value="NZ_BAAARD010000002.1"/>
</dbReference>
<dbReference type="PROSITE" id="PS50110">
    <property type="entry name" value="RESPONSE_REGULATORY"/>
    <property type="match status" value="1"/>
</dbReference>
<evidence type="ECO:0000256" key="1">
    <source>
        <dbReference type="ARBA" id="ARBA00023125"/>
    </source>
</evidence>
<dbReference type="Gene3D" id="1.10.10.10">
    <property type="entry name" value="Winged helix-like DNA-binding domain superfamily/Winged helix DNA-binding domain"/>
    <property type="match status" value="1"/>
</dbReference>
<dbReference type="InterPro" id="IPR001789">
    <property type="entry name" value="Sig_transdc_resp-reg_receiver"/>
</dbReference>
<dbReference type="InterPro" id="IPR016032">
    <property type="entry name" value="Sig_transdc_resp-reg_C-effctor"/>
</dbReference>
<gene>
    <name evidence="5" type="ORF">MTP13_04290</name>
</gene>
<dbReference type="SUPFAM" id="SSF46894">
    <property type="entry name" value="C-terminal effector domain of the bipartite response regulators"/>
    <property type="match status" value="1"/>
</dbReference>
<dbReference type="InterPro" id="IPR039420">
    <property type="entry name" value="WalR-like"/>
</dbReference>
<dbReference type="PANTHER" id="PTHR43214">
    <property type="entry name" value="TWO-COMPONENT RESPONSE REGULATOR"/>
    <property type="match status" value="1"/>
</dbReference>
<keyword evidence="6" id="KW-1185">Reference proteome</keyword>
<dbReference type="Gene3D" id="3.40.50.2300">
    <property type="match status" value="1"/>
</dbReference>
<dbReference type="SUPFAM" id="SSF52172">
    <property type="entry name" value="CheY-like"/>
    <property type="match status" value="1"/>
</dbReference>
<keyword evidence="2" id="KW-0597">Phosphoprotein</keyword>
<evidence type="ECO:0000259" key="4">
    <source>
        <dbReference type="PROSITE" id="PS50110"/>
    </source>
</evidence>
<evidence type="ECO:0000313" key="5">
    <source>
        <dbReference type="EMBL" id="UOE27011.1"/>
    </source>
</evidence>
<evidence type="ECO:0000313" key="6">
    <source>
        <dbReference type="Proteomes" id="UP000831304"/>
    </source>
</evidence>
<keyword evidence="1" id="KW-0238">DNA-binding</keyword>
<dbReference type="SMART" id="SM00448">
    <property type="entry name" value="REC"/>
    <property type="match status" value="1"/>
</dbReference>
<dbReference type="EMBL" id="CP094533">
    <property type="protein sequence ID" value="UOE27011.1"/>
    <property type="molecule type" value="Genomic_DNA"/>
</dbReference>
<sequence length="222" mass="23751">MPGATWARRVLLVEDQRIMRVLVAESLRHRGFELDVAADAVQALQVLDTADPDVLVTDVELGSRPDGLELALIARAASPGIGIVVLSNYAAVAERMPSGAEFVDKAELHDPDELAAAIERAVRGPRARGRAGRAPQRTAPESAASQDPVVASLTPHQRRVLALIAAGLSNAEIADRTDSTLRAVERTVSRLFTRLEIANVPAVNPRVIAANRFNRHFGPAAT</sequence>
<protein>
    <submittedName>
        <fullName evidence="5">Response regulator transcription factor</fullName>
    </submittedName>
</protein>
<dbReference type="InterPro" id="IPR036388">
    <property type="entry name" value="WH-like_DNA-bd_sf"/>
</dbReference>
<dbReference type="CDD" id="cd00156">
    <property type="entry name" value="REC"/>
    <property type="match status" value="1"/>
</dbReference>